<evidence type="ECO:0000256" key="2">
    <source>
        <dbReference type="ARBA" id="ARBA00023287"/>
    </source>
</evidence>
<keyword evidence="5" id="KW-1185">Reference proteome</keyword>
<evidence type="ECO:0000256" key="1">
    <source>
        <dbReference type="ARBA" id="ARBA00004241"/>
    </source>
</evidence>
<comment type="caution">
    <text evidence="4">The sequence shown here is derived from an EMBL/GenBank/DDBJ whole genome shotgun (WGS) entry which is preliminary data.</text>
</comment>
<protein>
    <submittedName>
        <fullName evidence="4">Competence type IV pilus minor pilin ComGD</fullName>
    </submittedName>
</protein>
<organism evidence="4 5">
    <name type="scientific">Virgibacillus byunsanensis</name>
    <dbReference type="NCBI Taxonomy" id="570945"/>
    <lineage>
        <taxon>Bacteria</taxon>
        <taxon>Bacillati</taxon>
        <taxon>Bacillota</taxon>
        <taxon>Bacilli</taxon>
        <taxon>Bacillales</taxon>
        <taxon>Bacillaceae</taxon>
        <taxon>Virgibacillus</taxon>
    </lineage>
</organism>
<keyword evidence="2" id="KW-0178">Competence</keyword>
<comment type="subcellular location">
    <subcellularLocation>
        <location evidence="1">Cell surface</location>
    </subcellularLocation>
</comment>
<dbReference type="InterPro" id="IPR016785">
    <property type="entry name" value="ComGD"/>
</dbReference>
<dbReference type="SUPFAM" id="SSF54523">
    <property type="entry name" value="Pili subunits"/>
    <property type="match status" value="1"/>
</dbReference>
<dbReference type="InterPro" id="IPR045584">
    <property type="entry name" value="Pilin-like"/>
</dbReference>
<name>A0ABW3LM06_9BACI</name>
<gene>
    <name evidence="4" type="primary">comGD</name>
    <name evidence="4" type="ORF">ACFQ3N_08700</name>
</gene>
<evidence type="ECO:0000313" key="5">
    <source>
        <dbReference type="Proteomes" id="UP001597040"/>
    </source>
</evidence>
<feature type="transmembrane region" description="Helical" evidence="3">
    <location>
        <begin position="12"/>
        <end position="33"/>
    </location>
</feature>
<dbReference type="InterPro" id="IPR012902">
    <property type="entry name" value="N_methyl_site"/>
</dbReference>
<evidence type="ECO:0000313" key="4">
    <source>
        <dbReference type="EMBL" id="MFD1038474.1"/>
    </source>
</evidence>
<dbReference type="Pfam" id="PF07963">
    <property type="entry name" value="N_methyl"/>
    <property type="match status" value="1"/>
</dbReference>
<keyword evidence="3" id="KW-0472">Membrane</keyword>
<dbReference type="EMBL" id="JBHTKJ010000021">
    <property type="protein sequence ID" value="MFD1038474.1"/>
    <property type="molecule type" value="Genomic_DNA"/>
</dbReference>
<keyword evidence="3" id="KW-0812">Transmembrane</keyword>
<reference evidence="5" key="1">
    <citation type="journal article" date="2019" name="Int. J. Syst. Evol. Microbiol.">
        <title>The Global Catalogue of Microorganisms (GCM) 10K type strain sequencing project: providing services to taxonomists for standard genome sequencing and annotation.</title>
        <authorList>
            <consortium name="The Broad Institute Genomics Platform"/>
            <consortium name="The Broad Institute Genome Sequencing Center for Infectious Disease"/>
            <person name="Wu L."/>
            <person name="Ma J."/>
        </authorList>
    </citation>
    <scope>NUCLEOTIDE SEQUENCE [LARGE SCALE GENOMIC DNA]</scope>
    <source>
        <strain evidence="5">CCUG 56754</strain>
    </source>
</reference>
<keyword evidence="3" id="KW-1133">Transmembrane helix</keyword>
<dbReference type="RefSeq" id="WP_390361481.1">
    <property type="nucleotide sequence ID" value="NZ_JBHTKJ010000021.1"/>
</dbReference>
<proteinExistence type="predicted"/>
<dbReference type="Proteomes" id="UP001597040">
    <property type="component" value="Unassembled WGS sequence"/>
</dbReference>
<evidence type="ECO:0000256" key="3">
    <source>
        <dbReference type="SAM" id="Phobius"/>
    </source>
</evidence>
<sequence length="140" mass="16529">MKHQNGFTLLEVIFVLGIWSIIILISAPLNVTIVEKQEEKQFLETFKFDVLYMQNRSLLTNGYIKLTFYEESYAIHEDRKRLIKRDIPSNWQVNKWNLPFLSFDHEGTIRQPGTFNIKTNLTNYLIVCPLGKGRCYIVEQ</sequence>
<dbReference type="PIRSF" id="PIRSF021292">
    <property type="entry name" value="Competence_ComGD"/>
    <property type="match status" value="1"/>
</dbReference>
<dbReference type="NCBIfam" id="TIGR02532">
    <property type="entry name" value="IV_pilin_GFxxxE"/>
    <property type="match status" value="1"/>
</dbReference>
<dbReference type="NCBIfam" id="NF040982">
    <property type="entry name" value="ComGD"/>
    <property type="match status" value="1"/>
</dbReference>
<accession>A0ABW3LM06</accession>